<proteinExistence type="predicted"/>
<dbReference type="AlphaFoldDB" id="A0A1H4EFD0"/>
<keyword evidence="1" id="KW-0732">Signal</keyword>
<dbReference type="EMBL" id="FNQP01000015">
    <property type="protein sequence ID" value="SEA83666.1"/>
    <property type="molecule type" value="Genomic_DNA"/>
</dbReference>
<name>A0A1H4EFD0_9GAMM</name>
<gene>
    <name evidence="3" type="ORF">SAMN05660964_02577</name>
</gene>
<dbReference type="InterPro" id="IPR016364">
    <property type="entry name" value="Surface_antigen_Rickettsia"/>
</dbReference>
<keyword evidence="4" id="KW-1185">Reference proteome</keyword>
<dbReference type="GO" id="GO:0019867">
    <property type="term" value="C:outer membrane"/>
    <property type="evidence" value="ECO:0007669"/>
    <property type="project" value="InterPro"/>
</dbReference>
<organism evidence="3 4">
    <name type="scientific">Thiothrix caldifontis</name>
    <dbReference type="NCBI Taxonomy" id="525918"/>
    <lineage>
        <taxon>Bacteria</taxon>
        <taxon>Pseudomonadati</taxon>
        <taxon>Pseudomonadota</taxon>
        <taxon>Gammaproteobacteria</taxon>
        <taxon>Thiotrichales</taxon>
        <taxon>Thiotrichaceae</taxon>
        <taxon>Thiothrix</taxon>
    </lineage>
</organism>
<feature type="chain" id="PRO_5011604470" evidence="1">
    <location>
        <begin position="27"/>
        <end position="158"/>
    </location>
</feature>
<reference evidence="3 4" key="1">
    <citation type="submission" date="2016-10" db="EMBL/GenBank/DDBJ databases">
        <authorList>
            <person name="de Groot N.N."/>
        </authorList>
    </citation>
    <scope>NUCLEOTIDE SEQUENCE [LARGE SCALE GENOMIC DNA]</scope>
    <source>
        <strain evidence="3 4">DSM 21228</strain>
    </source>
</reference>
<dbReference type="PIRSF" id="PIRSF002721">
    <property type="entry name" value="Surface_antigen_Rickettsia"/>
    <property type="match status" value="1"/>
</dbReference>
<dbReference type="OrthoDB" id="6170015at2"/>
<accession>A0A1H4EFD0</accession>
<dbReference type="PROSITE" id="PS51257">
    <property type="entry name" value="PROKAR_LIPOPROTEIN"/>
    <property type="match status" value="1"/>
</dbReference>
<dbReference type="InterPro" id="IPR008816">
    <property type="entry name" value="Gly_zipper_2TM_dom"/>
</dbReference>
<dbReference type="Pfam" id="PF05433">
    <property type="entry name" value="Rick_17kDa_Anti"/>
    <property type="match status" value="1"/>
</dbReference>
<feature type="domain" description="Glycine zipper 2TM" evidence="2">
    <location>
        <begin position="35"/>
        <end position="75"/>
    </location>
</feature>
<dbReference type="Proteomes" id="UP000199397">
    <property type="component" value="Unassembled WGS sequence"/>
</dbReference>
<dbReference type="STRING" id="525918.SAMN05660964_02577"/>
<dbReference type="RefSeq" id="WP_093069230.1">
    <property type="nucleotide sequence ID" value="NZ_FNQP01000015.1"/>
</dbReference>
<evidence type="ECO:0000313" key="4">
    <source>
        <dbReference type="Proteomes" id="UP000199397"/>
    </source>
</evidence>
<feature type="signal peptide" evidence="1">
    <location>
        <begin position="1"/>
        <end position="26"/>
    </location>
</feature>
<protein>
    <submittedName>
        <fullName evidence="3">Surface antigen</fullName>
    </submittedName>
</protein>
<evidence type="ECO:0000313" key="3">
    <source>
        <dbReference type="EMBL" id="SEA83666.1"/>
    </source>
</evidence>
<evidence type="ECO:0000259" key="2">
    <source>
        <dbReference type="Pfam" id="PF05433"/>
    </source>
</evidence>
<sequence>MKTLINRSLVASALVTSILLTGCVGTAPINNAQTGSMVGAVLGGVAGNQFGNGDGKTAMTILGTMVGSYIGSQWGAQLDARDQQYLGQSIYSGRPATWQNPNTGYQYNVNPGQVYRANVNNQSTICRPVTIVGTIDGRNQNIQTQACQDSRGQWQLSR</sequence>
<evidence type="ECO:0000256" key="1">
    <source>
        <dbReference type="SAM" id="SignalP"/>
    </source>
</evidence>